<feature type="compositionally biased region" description="Basic and acidic residues" evidence="3">
    <location>
        <begin position="243"/>
        <end position="254"/>
    </location>
</feature>
<keyword evidence="1" id="KW-0808">Transferase</keyword>
<dbReference type="SMART" id="SM00563">
    <property type="entry name" value="PlsC"/>
    <property type="match status" value="1"/>
</dbReference>
<dbReference type="EMBL" id="JAGIOO010000001">
    <property type="protein sequence ID" value="MBP2476968.1"/>
    <property type="molecule type" value="Genomic_DNA"/>
</dbReference>
<dbReference type="Proteomes" id="UP001519363">
    <property type="component" value="Unassembled WGS sequence"/>
</dbReference>
<accession>A0ABS5AK75</accession>
<feature type="region of interest" description="Disordered" evidence="3">
    <location>
        <begin position="231"/>
        <end position="254"/>
    </location>
</feature>
<dbReference type="Pfam" id="PF01553">
    <property type="entry name" value="Acyltransferase"/>
    <property type="match status" value="1"/>
</dbReference>
<organism evidence="5 6">
    <name type="scientific">Crossiella equi</name>
    <dbReference type="NCBI Taxonomy" id="130796"/>
    <lineage>
        <taxon>Bacteria</taxon>
        <taxon>Bacillati</taxon>
        <taxon>Actinomycetota</taxon>
        <taxon>Actinomycetes</taxon>
        <taxon>Pseudonocardiales</taxon>
        <taxon>Pseudonocardiaceae</taxon>
        <taxon>Crossiella</taxon>
    </lineage>
</organism>
<dbReference type="PANTHER" id="PTHR10434:SF55">
    <property type="entry name" value="POSSIBLE ACYLTRANSFERASE"/>
    <property type="match status" value="1"/>
</dbReference>
<keyword evidence="2 5" id="KW-0012">Acyltransferase</keyword>
<dbReference type="InterPro" id="IPR002123">
    <property type="entry name" value="Plipid/glycerol_acylTrfase"/>
</dbReference>
<evidence type="ECO:0000259" key="4">
    <source>
        <dbReference type="SMART" id="SM00563"/>
    </source>
</evidence>
<dbReference type="SUPFAM" id="SSF69593">
    <property type="entry name" value="Glycerol-3-phosphate (1)-acyltransferase"/>
    <property type="match status" value="1"/>
</dbReference>
<feature type="domain" description="Phospholipid/glycerol acyltransferase" evidence="4">
    <location>
        <begin position="42"/>
        <end position="164"/>
    </location>
</feature>
<evidence type="ECO:0000313" key="6">
    <source>
        <dbReference type="Proteomes" id="UP001519363"/>
    </source>
</evidence>
<comment type="caution">
    <text evidence="5">The sequence shown here is derived from an EMBL/GenBank/DDBJ whole genome shotgun (WGS) entry which is preliminary data.</text>
</comment>
<reference evidence="5 6" key="1">
    <citation type="submission" date="2021-03" db="EMBL/GenBank/DDBJ databases">
        <title>Sequencing the genomes of 1000 actinobacteria strains.</title>
        <authorList>
            <person name="Klenk H.-P."/>
        </authorList>
    </citation>
    <scope>NUCLEOTIDE SEQUENCE [LARGE SCALE GENOMIC DNA]</scope>
    <source>
        <strain evidence="5 6">DSM 44580</strain>
    </source>
</reference>
<dbReference type="PANTHER" id="PTHR10434">
    <property type="entry name" value="1-ACYL-SN-GLYCEROL-3-PHOSPHATE ACYLTRANSFERASE"/>
    <property type="match status" value="1"/>
</dbReference>
<protein>
    <submittedName>
        <fullName evidence="5">1-acyl-sn-glycerol-3-phosphate acyltransferase</fullName>
    </submittedName>
</protein>
<gene>
    <name evidence="5" type="ORF">JOF53_005840</name>
</gene>
<dbReference type="RefSeq" id="WP_086783163.1">
    <property type="nucleotide sequence ID" value="NZ_JAGIOO010000001.1"/>
</dbReference>
<keyword evidence="6" id="KW-1185">Reference proteome</keyword>
<name>A0ABS5AK75_9PSEU</name>
<evidence type="ECO:0000256" key="3">
    <source>
        <dbReference type="SAM" id="MobiDB-lite"/>
    </source>
</evidence>
<dbReference type="CDD" id="cd07989">
    <property type="entry name" value="LPLAT_AGPAT-like"/>
    <property type="match status" value="1"/>
</dbReference>
<evidence type="ECO:0000313" key="5">
    <source>
        <dbReference type="EMBL" id="MBP2476968.1"/>
    </source>
</evidence>
<evidence type="ECO:0000256" key="1">
    <source>
        <dbReference type="ARBA" id="ARBA00022679"/>
    </source>
</evidence>
<dbReference type="GO" id="GO:0016746">
    <property type="term" value="F:acyltransferase activity"/>
    <property type="evidence" value="ECO:0007669"/>
    <property type="project" value="UniProtKB-KW"/>
</dbReference>
<evidence type="ECO:0000256" key="2">
    <source>
        <dbReference type="ARBA" id="ARBA00023315"/>
    </source>
</evidence>
<sequence>MAKKEKGGFWVGLAAAVFFPATRTLARRKFVGVEHIPFDKPVLVVANHISYLDPVYSAVFVRTARRVPRFLAKASLWKIPLLKQILVGSGQIPVHRGTTDARRSLRDGLKALAEGKVVVIYPEGTITRDPEVWPMQSHVGVGRLAVEQVVNGDAICVPMVHWGTHKVVDLYQKKVKLIPRQPVTVQAGPPLDLSRFQGREIDNELVREVTDYLMGEVRDLLAQVRGETAPTGFYSPKKARQAKKAEAAEKETDK</sequence>
<proteinExistence type="predicted"/>